<dbReference type="PANTHER" id="PTHR21525:SF9">
    <property type="entry name" value="CHANNEL_COLICIN DOMAIN-CONTAINING PROTEIN"/>
    <property type="match status" value="1"/>
</dbReference>
<keyword evidence="1" id="KW-1133">Transmembrane helix</keyword>
<proteinExistence type="predicted"/>
<name>A0AAE9ISG5_CAEBR</name>
<dbReference type="AlphaFoldDB" id="A0AAE9ISG5"/>
<feature type="transmembrane region" description="Helical" evidence="1">
    <location>
        <begin position="167"/>
        <end position="188"/>
    </location>
</feature>
<evidence type="ECO:0000313" key="3">
    <source>
        <dbReference type="EMBL" id="UMM25956.1"/>
    </source>
</evidence>
<accession>A0AAE9ISG5</accession>
<reference evidence="2 4" key="2">
    <citation type="submission" date="2022-05" db="EMBL/GenBank/DDBJ databases">
        <title>Chromosome-level reference genomes for two strains of Caenorhabditis briggsae: an improved platform for comparative genomics.</title>
        <authorList>
            <person name="Stevens L."/>
            <person name="Andersen E.C."/>
        </authorList>
    </citation>
    <scope>NUCLEOTIDE SEQUENCE [LARGE SCALE GENOMIC DNA]</scope>
    <source>
        <strain evidence="2">QX1410_ONT</strain>
        <tissue evidence="2">Whole-organism</tissue>
    </source>
</reference>
<gene>
    <name evidence="2" type="ORF">L3Y34_002714</name>
    <name evidence="3" type="ORF">L5515_005558</name>
</gene>
<evidence type="ECO:0000313" key="4">
    <source>
        <dbReference type="Proteomes" id="UP000827892"/>
    </source>
</evidence>
<keyword evidence="5" id="KW-1185">Reference proteome</keyword>
<dbReference type="Proteomes" id="UP000827892">
    <property type="component" value="Chromosome III"/>
</dbReference>
<sequence length="263" mass="28072">MTENNLFEEITKIFEKVTEVLSKTPNVSEAGKAFLHAFEGGAIASFMNSSKFEIHVGGPRASNLVTIFDKSSISSLGNPRWFARVDMPHVNVPFHHINVNPAITGLPDPHLPISAAVAKASGFAGSAINTLNKASPILVAISAIIQIIEIIISVIKDFNFGTSRNTVKTIIVILFATIGGVGGSLAGAVVGTQIWPGIGTLIGGILGGVFGSAGLGHISDDTCDLIMDYFKYDIHVALCKKCDKFFDDHRYLKGAQDKCDQCR</sequence>
<reference evidence="3 5" key="1">
    <citation type="submission" date="2022-04" db="EMBL/GenBank/DDBJ databases">
        <title>Chromosome-level reference genomes for two strains of Caenorhabditis briggsae: an improved platform for comparative genomics.</title>
        <authorList>
            <person name="Stevens L."/>
            <person name="Andersen E."/>
        </authorList>
    </citation>
    <scope>NUCLEOTIDE SEQUENCE [LARGE SCALE GENOMIC DNA]</scope>
    <source>
        <strain evidence="3">VX34</strain>
        <tissue evidence="3">Whole-organism</tissue>
    </source>
</reference>
<dbReference type="EMBL" id="CP090893">
    <property type="protein sequence ID" value="ULU03330.1"/>
    <property type="molecule type" value="Genomic_DNA"/>
</dbReference>
<feature type="transmembrane region" description="Helical" evidence="1">
    <location>
        <begin position="194"/>
        <end position="218"/>
    </location>
</feature>
<keyword evidence="1" id="KW-0472">Membrane</keyword>
<keyword evidence="1" id="KW-0812">Transmembrane</keyword>
<dbReference type="PANTHER" id="PTHR21525">
    <property type="entry name" value="MOTILE SPERM PROTEIN"/>
    <property type="match status" value="1"/>
</dbReference>
<dbReference type="EMBL" id="CP092622">
    <property type="protein sequence ID" value="UMM25956.1"/>
    <property type="molecule type" value="Genomic_DNA"/>
</dbReference>
<evidence type="ECO:0000313" key="5">
    <source>
        <dbReference type="Proteomes" id="UP000829354"/>
    </source>
</evidence>
<evidence type="ECO:0000256" key="1">
    <source>
        <dbReference type="SAM" id="Phobius"/>
    </source>
</evidence>
<protein>
    <submittedName>
        <fullName evidence="2">Uncharacterized protein</fullName>
    </submittedName>
</protein>
<feature type="transmembrane region" description="Helical" evidence="1">
    <location>
        <begin position="137"/>
        <end position="155"/>
    </location>
</feature>
<dbReference type="Proteomes" id="UP000829354">
    <property type="component" value="Chromosome III"/>
</dbReference>
<organism evidence="2 4">
    <name type="scientific">Caenorhabditis briggsae</name>
    <dbReference type="NCBI Taxonomy" id="6238"/>
    <lineage>
        <taxon>Eukaryota</taxon>
        <taxon>Metazoa</taxon>
        <taxon>Ecdysozoa</taxon>
        <taxon>Nematoda</taxon>
        <taxon>Chromadorea</taxon>
        <taxon>Rhabditida</taxon>
        <taxon>Rhabditina</taxon>
        <taxon>Rhabditomorpha</taxon>
        <taxon>Rhabditoidea</taxon>
        <taxon>Rhabditidae</taxon>
        <taxon>Peloderinae</taxon>
        <taxon>Caenorhabditis</taxon>
    </lineage>
</organism>
<evidence type="ECO:0000313" key="2">
    <source>
        <dbReference type="EMBL" id="ULU03330.1"/>
    </source>
</evidence>